<dbReference type="AlphaFoldDB" id="D6WXA5"/>
<feature type="region of interest" description="Disordered" evidence="1">
    <location>
        <begin position="67"/>
        <end position="100"/>
    </location>
</feature>
<protein>
    <submittedName>
        <fullName evidence="2">Uncharacterized protein</fullName>
    </submittedName>
</protein>
<dbReference type="STRING" id="7070.D6WXA5"/>
<evidence type="ECO:0000313" key="2">
    <source>
        <dbReference type="EMBL" id="EFA08813.2"/>
    </source>
</evidence>
<gene>
    <name evidence="2" type="primary">AUGUSTUS-3.0.2_06508</name>
    <name evidence="2" type="ORF">TcasGA2_TC006508</name>
</gene>
<dbReference type="InParanoid" id="D6WXA5"/>
<name>D6WXA5_TRICA</name>
<organism evidence="2 3">
    <name type="scientific">Tribolium castaneum</name>
    <name type="common">Red flour beetle</name>
    <dbReference type="NCBI Taxonomy" id="7070"/>
    <lineage>
        <taxon>Eukaryota</taxon>
        <taxon>Metazoa</taxon>
        <taxon>Ecdysozoa</taxon>
        <taxon>Arthropoda</taxon>
        <taxon>Hexapoda</taxon>
        <taxon>Insecta</taxon>
        <taxon>Pterygota</taxon>
        <taxon>Neoptera</taxon>
        <taxon>Endopterygota</taxon>
        <taxon>Coleoptera</taxon>
        <taxon>Polyphaga</taxon>
        <taxon>Cucujiformia</taxon>
        <taxon>Tenebrionidae</taxon>
        <taxon>Tenebrionidae incertae sedis</taxon>
        <taxon>Tribolium</taxon>
    </lineage>
</organism>
<evidence type="ECO:0000313" key="3">
    <source>
        <dbReference type="Proteomes" id="UP000007266"/>
    </source>
</evidence>
<dbReference type="EMBL" id="KQ971361">
    <property type="protein sequence ID" value="EFA08813.2"/>
    <property type="molecule type" value="Genomic_DNA"/>
</dbReference>
<reference evidence="2 3" key="1">
    <citation type="journal article" date="2008" name="Nature">
        <title>The genome of the model beetle and pest Tribolium castaneum.</title>
        <authorList>
            <consortium name="Tribolium Genome Sequencing Consortium"/>
            <person name="Richards S."/>
            <person name="Gibbs R.A."/>
            <person name="Weinstock G.M."/>
            <person name="Brown S.J."/>
            <person name="Denell R."/>
            <person name="Beeman R.W."/>
            <person name="Gibbs R."/>
            <person name="Beeman R.W."/>
            <person name="Brown S.J."/>
            <person name="Bucher G."/>
            <person name="Friedrich M."/>
            <person name="Grimmelikhuijzen C.J."/>
            <person name="Klingler M."/>
            <person name="Lorenzen M."/>
            <person name="Richards S."/>
            <person name="Roth S."/>
            <person name="Schroder R."/>
            <person name="Tautz D."/>
            <person name="Zdobnov E.M."/>
            <person name="Muzny D."/>
            <person name="Gibbs R.A."/>
            <person name="Weinstock G.M."/>
            <person name="Attaway T."/>
            <person name="Bell S."/>
            <person name="Buhay C.J."/>
            <person name="Chandrabose M.N."/>
            <person name="Chavez D."/>
            <person name="Clerk-Blankenburg K.P."/>
            <person name="Cree A."/>
            <person name="Dao M."/>
            <person name="Davis C."/>
            <person name="Chacko J."/>
            <person name="Dinh H."/>
            <person name="Dugan-Rocha S."/>
            <person name="Fowler G."/>
            <person name="Garner T.T."/>
            <person name="Garnes J."/>
            <person name="Gnirke A."/>
            <person name="Hawes A."/>
            <person name="Hernandez J."/>
            <person name="Hines S."/>
            <person name="Holder M."/>
            <person name="Hume J."/>
            <person name="Jhangiani S.N."/>
            <person name="Joshi V."/>
            <person name="Khan Z.M."/>
            <person name="Jackson L."/>
            <person name="Kovar C."/>
            <person name="Kowis A."/>
            <person name="Lee S."/>
            <person name="Lewis L.R."/>
            <person name="Margolis J."/>
            <person name="Morgan M."/>
            <person name="Nazareth L.V."/>
            <person name="Nguyen N."/>
            <person name="Okwuonu G."/>
            <person name="Parker D."/>
            <person name="Richards S."/>
            <person name="Ruiz S.J."/>
            <person name="Santibanez J."/>
            <person name="Savard J."/>
            <person name="Scherer S.E."/>
            <person name="Schneider B."/>
            <person name="Sodergren E."/>
            <person name="Tautz D."/>
            <person name="Vattahil S."/>
            <person name="Villasana D."/>
            <person name="White C.S."/>
            <person name="Wright R."/>
            <person name="Park Y."/>
            <person name="Beeman R.W."/>
            <person name="Lord J."/>
            <person name="Oppert B."/>
            <person name="Lorenzen M."/>
            <person name="Brown S."/>
            <person name="Wang L."/>
            <person name="Savard J."/>
            <person name="Tautz D."/>
            <person name="Richards S."/>
            <person name="Weinstock G."/>
            <person name="Gibbs R.A."/>
            <person name="Liu Y."/>
            <person name="Worley K."/>
            <person name="Weinstock G."/>
            <person name="Elsik C.G."/>
            <person name="Reese J.T."/>
            <person name="Elhaik E."/>
            <person name="Landan G."/>
            <person name="Graur D."/>
            <person name="Arensburger P."/>
            <person name="Atkinson P."/>
            <person name="Beeman R.W."/>
            <person name="Beidler J."/>
            <person name="Brown S.J."/>
            <person name="Demuth J.P."/>
            <person name="Drury D.W."/>
            <person name="Du Y.Z."/>
            <person name="Fujiwara H."/>
            <person name="Lorenzen M."/>
            <person name="Maselli V."/>
            <person name="Osanai M."/>
            <person name="Park Y."/>
            <person name="Robertson H.M."/>
            <person name="Tu Z."/>
            <person name="Wang J.J."/>
            <person name="Wang S."/>
            <person name="Richards S."/>
            <person name="Song H."/>
            <person name="Zhang L."/>
            <person name="Sodergren E."/>
            <person name="Werner D."/>
            <person name="Stanke M."/>
            <person name="Morgenstern B."/>
            <person name="Solovyev V."/>
            <person name="Kosarev P."/>
            <person name="Brown G."/>
            <person name="Chen H.C."/>
            <person name="Ermolaeva O."/>
            <person name="Hlavina W."/>
            <person name="Kapustin Y."/>
            <person name="Kiryutin B."/>
            <person name="Kitts P."/>
            <person name="Maglott D."/>
            <person name="Pruitt K."/>
            <person name="Sapojnikov V."/>
            <person name="Souvorov A."/>
            <person name="Mackey A.J."/>
            <person name="Waterhouse R.M."/>
            <person name="Wyder S."/>
            <person name="Zdobnov E.M."/>
            <person name="Zdobnov E.M."/>
            <person name="Wyder S."/>
            <person name="Kriventseva E.V."/>
            <person name="Kadowaki T."/>
            <person name="Bork P."/>
            <person name="Aranda M."/>
            <person name="Bao R."/>
            <person name="Beermann A."/>
            <person name="Berns N."/>
            <person name="Bolognesi R."/>
            <person name="Bonneton F."/>
            <person name="Bopp D."/>
            <person name="Brown S.J."/>
            <person name="Bucher G."/>
            <person name="Butts T."/>
            <person name="Chaumot A."/>
            <person name="Denell R.E."/>
            <person name="Ferrier D.E."/>
            <person name="Friedrich M."/>
            <person name="Gordon C.M."/>
            <person name="Jindra M."/>
            <person name="Klingler M."/>
            <person name="Lan Q."/>
            <person name="Lattorff H.M."/>
            <person name="Laudet V."/>
            <person name="von Levetsow C."/>
            <person name="Liu Z."/>
            <person name="Lutz R."/>
            <person name="Lynch J.A."/>
            <person name="da Fonseca R.N."/>
            <person name="Posnien N."/>
            <person name="Reuter R."/>
            <person name="Roth S."/>
            <person name="Savard J."/>
            <person name="Schinko J.B."/>
            <person name="Schmitt C."/>
            <person name="Schoppmeier M."/>
            <person name="Schroder R."/>
            <person name="Shippy T.D."/>
            <person name="Simonnet F."/>
            <person name="Marques-Souza H."/>
            <person name="Tautz D."/>
            <person name="Tomoyasu Y."/>
            <person name="Trauner J."/>
            <person name="Van der Zee M."/>
            <person name="Vervoort M."/>
            <person name="Wittkopp N."/>
            <person name="Wimmer E.A."/>
            <person name="Yang X."/>
            <person name="Jones A.K."/>
            <person name="Sattelle D.B."/>
            <person name="Ebert P.R."/>
            <person name="Nelson D."/>
            <person name="Scott J.G."/>
            <person name="Beeman R.W."/>
            <person name="Muthukrishnan S."/>
            <person name="Kramer K.J."/>
            <person name="Arakane Y."/>
            <person name="Beeman R.W."/>
            <person name="Zhu Q."/>
            <person name="Hogenkamp D."/>
            <person name="Dixit R."/>
            <person name="Oppert B."/>
            <person name="Jiang H."/>
            <person name="Zou Z."/>
            <person name="Marshall J."/>
            <person name="Elpidina E."/>
            <person name="Vinokurov K."/>
            <person name="Oppert C."/>
            <person name="Zou Z."/>
            <person name="Evans J."/>
            <person name="Lu Z."/>
            <person name="Zhao P."/>
            <person name="Sumathipala N."/>
            <person name="Altincicek B."/>
            <person name="Vilcinskas A."/>
            <person name="Williams M."/>
            <person name="Hultmark D."/>
            <person name="Hetru C."/>
            <person name="Jiang H."/>
            <person name="Grimmelikhuijzen C.J."/>
            <person name="Hauser F."/>
            <person name="Cazzamali G."/>
            <person name="Williamson M."/>
            <person name="Park Y."/>
            <person name="Li B."/>
            <person name="Tanaka Y."/>
            <person name="Predel R."/>
            <person name="Neupert S."/>
            <person name="Schachtner J."/>
            <person name="Verleyen P."/>
            <person name="Raible F."/>
            <person name="Bork P."/>
            <person name="Friedrich M."/>
            <person name="Walden K.K."/>
            <person name="Robertson H.M."/>
            <person name="Angeli S."/>
            <person name="Foret S."/>
            <person name="Bucher G."/>
            <person name="Schuetz S."/>
            <person name="Maleszka R."/>
            <person name="Wimmer E.A."/>
            <person name="Beeman R.W."/>
            <person name="Lorenzen M."/>
            <person name="Tomoyasu Y."/>
            <person name="Miller S.C."/>
            <person name="Grossmann D."/>
            <person name="Bucher G."/>
        </authorList>
    </citation>
    <scope>NUCLEOTIDE SEQUENCE [LARGE SCALE GENOMIC DNA]</scope>
    <source>
        <strain evidence="2 3">Georgia GA2</strain>
    </source>
</reference>
<proteinExistence type="predicted"/>
<accession>D6WXA5</accession>
<dbReference type="HOGENOM" id="CLU_2515590_0_0_1"/>
<reference evidence="2 3" key="2">
    <citation type="journal article" date="2010" name="Nucleic Acids Res.">
        <title>BeetleBase in 2010: revisions to provide comprehensive genomic information for Tribolium castaneum.</title>
        <authorList>
            <person name="Kim H.S."/>
            <person name="Murphy T."/>
            <person name="Xia J."/>
            <person name="Caragea D."/>
            <person name="Park Y."/>
            <person name="Beeman R.W."/>
            <person name="Lorenzen M.D."/>
            <person name="Butcher S."/>
            <person name="Manak J.R."/>
            <person name="Brown S.J."/>
        </authorList>
    </citation>
    <scope>GENOME REANNOTATION</scope>
    <source>
        <strain evidence="2 3">Georgia GA2</strain>
    </source>
</reference>
<dbReference type="Proteomes" id="UP000007266">
    <property type="component" value="Linkage group 8"/>
</dbReference>
<sequence length="134" mass="15192">MGYQQPVFPFPAVVRDFFGRVVTKASSSSGKPQTRNDVWFKYKEGYSNAVRKPIKISTLKRLQALPLPAPSTASRRDRCPPTPGCHWRRRGLRHPSTPPSNGITADGTICINFFAGFCFTRLRTGLRIKRRDRL</sequence>
<evidence type="ECO:0000256" key="1">
    <source>
        <dbReference type="SAM" id="MobiDB-lite"/>
    </source>
</evidence>
<keyword evidence="3" id="KW-1185">Reference proteome</keyword>